<feature type="domain" description="Thioredoxin" evidence="2">
    <location>
        <begin position="44"/>
        <end position="142"/>
    </location>
</feature>
<dbReference type="SUPFAM" id="SSF48452">
    <property type="entry name" value="TPR-like"/>
    <property type="match status" value="1"/>
</dbReference>
<dbReference type="Proteomes" id="UP000323856">
    <property type="component" value="Unassembled WGS sequence"/>
</dbReference>
<gene>
    <name evidence="3" type="ORF">FQ154_05615</name>
</gene>
<dbReference type="EMBL" id="VOBL01000004">
    <property type="protein sequence ID" value="KAA0978705.1"/>
    <property type="molecule type" value="Genomic_DNA"/>
</dbReference>
<dbReference type="Pfam" id="PF14561">
    <property type="entry name" value="TPR_20"/>
    <property type="match status" value="1"/>
</dbReference>
<dbReference type="InterPro" id="IPR013766">
    <property type="entry name" value="Thioredoxin_domain"/>
</dbReference>
<dbReference type="InterPro" id="IPR036249">
    <property type="entry name" value="Thioredoxin-like_sf"/>
</dbReference>
<comment type="caution">
    <text evidence="3">The sequence shown here is derived from an EMBL/GenBank/DDBJ whole genome shotgun (WGS) entry which is preliminary data.</text>
</comment>
<organism evidence="3 4">
    <name type="scientific">Paeniglutamicibacter gangotriensis</name>
    <dbReference type="NCBI Taxonomy" id="254787"/>
    <lineage>
        <taxon>Bacteria</taxon>
        <taxon>Bacillati</taxon>
        <taxon>Actinomycetota</taxon>
        <taxon>Actinomycetes</taxon>
        <taxon>Micrococcales</taxon>
        <taxon>Micrococcaceae</taxon>
        <taxon>Paeniglutamicibacter</taxon>
    </lineage>
</organism>
<feature type="region of interest" description="Disordered" evidence="1">
    <location>
        <begin position="1"/>
        <end position="34"/>
    </location>
</feature>
<evidence type="ECO:0000313" key="3">
    <source>
        <dbReference type="EMBL" id="KAA0978705.1"/>
    </source>
</evidence>
<dbReference type="AlphaFoldDB" id="A0A5B0EKL6"/>
<dbReference type="Gene3D" id="1.25.40.10">
    <property type="entry name" value="Tetratricopeptide repeat domain"/>
    <property type="match status" value="1"/>
</dbReference>
<reference evidence="3 4" key="1">
    <citation type="submission" date="2019-07" db="EMBL/GenBank/DDBJ databases">
        <title>Analysis of the biochemical properties, biological activity and biotechnological potential of siderophores and biosurfactants produced by Antarctic psychrotolerant bacteria.</title>
        <authorList>
            <person name="Styczynski M."/>
            <person name="Krucon T."/>
            <person name="Decewicz P."/>
            <person name="Dziewit L."/>
        </authorList>
    </citation>
    <scope>NUCLEOTIDE SEQUENCE [LARGE SCALE GENOMIC DNA]</scope>
    <source>
        <strain evidence="3 4">ANT_H27</strain>
    </source>
</reference>
<name>A0A5B0EKL6_9MICC</name>
<dbReference type="OrthoDB" id="5181746at2"/>
<evidence type="ECO:0000259" key="2">
    <source>
        <dbReference type="Pfam" id="PF00085"/>
    </source>
</evidence>
<dbReference type="Pfam" id="PF00085">
    <property type="entry name" value="Thioredoxin"/>
    <property type="match status" value="1"/>
</dbReference>
<dbReference type="InterPro" id="IPR011990">
    <property type="entry name" value="TPR-like_helical_dom_sf"/>
</dbReference>
<dbReference type="Gene3D" id="3.40.30.10">
    <property type="entry name" value="Glutaredoxin"/>
    <property type="match status" value="1"/>
</dbReference>
<dbReference type="SUPFAM" id="SSF52833">
    <property type="entry name" value="Thioredoxin-like"/>
    <property type="match status" value="1"/>
</dbReference>
<evidence type="ECO:0000313" key="4">
    <source>
        <dbReference type="Proteomes" id="UP000323856"/>
    </source>
</evidence>
<proteinExistence type="predicted"/>
<protein>
    <submittedName>
        <fullName evidence="3">Tetratricopeptide repeat protein</fullName>
    </submittedName>
</protein>
<dbReference type="GO" id="GO:0006950">
    <property type="term" value="P:response to stress"/>
    <property type="evidence" value="ECO:0007669"/>
    <property type="project" value="UniProtKB-ARBA"/>
</dbReference>
<evidence type="ECO:0000256" key="1">
    <source>
        <dbReference type="SAM" id="MobiDB-lite"/>
    </source>
</evidence>
<accession>A0A5B0EKL6</accession>
<dbReference type="CDD" id="cd02956">
    <property type="entry name" value="ybbN"/>
    <property type="match status" value="1"/>
</dbReference>
<sequence length="308" mass="31814">MPEPTAPSSRGAIDLGAFKPTTPPAVDPAAGQTPAGAPTWVRAVDQETFPEIVALSQQVPVVVSLGSGRSPASAQLDSMLGALVDAKAGTMVMATVDAEQQPAIAQAFQVTQVPSVIALINGQPVPMFQGSAEVSQIRSLIDELLSLGVQHGVAGTVAPLGTSAAEPVEAPLPPLHQAALDAIESGDLPAAETAYKQALNEKPNDNDAVIGLNQVRLLIRTEGKDLAEVRAAGAAGPDDLEAQLDVADMDLVGGHVEDAFARLVAFIGRHAGDEKEAARARLVELYSVVGVGDERVVASRQKLARVLF</sequence>
<dbReference type="RefSeq" id="WP_149618975.1">
    <property type="nucleotide sequence ID" value="NZ_VOBL01000004.1"/>
</dbReference>